<dbReference type="EMBL" id="CP003587">
    <property type="protein sequence ID" value="AGY59912.1"/>
    <property type="molecule type" value="Genomic_DNA"/>
</dbReference>
<organism evidence="1 2">
    <name type="scientific">Gloeobacter kilaueensis (strain ATCC BAA-2537 / CCAP 1431/1 / ULC 316 / JS1)</name>
    <dbReference type="NCBI Taxonomy" id="1183438"/>
    <lineage>
        <taxon>Bacteria</taxon>
        <taxon>Bacillati</taxon>
        <taxon>Cyanobacteriota</taxon>
        <taxon>Cyanophyceae</taxon>
        <taxon>Gloeobacterales</taxon>
        <taxon>Gloeobacteraceae</taxon>
        <taxon>Gloeobacter</taxon>
    </lineage>
</organism>
<proteinExistence type="predicted"/>
<dbReference type="Proteomes" id="UP000017396">
    <property type="component" value="Chromosome"/>
</dbReference>
<gene>
    <name evidence="1" type="ORF">GKIL_3666</name>
</gene>
<protein>
    <submittedName>
        <fullName evidence="1">Uncharacterized protein</fullName>
    </submittedName>
</protein>
<sequence length="83" mass="9739">MYSLFKTNNYTNMTPTNNRANQIKLNILAAHQAVGAADPIEISIKYDQLTSKWKYACTYDRDVDINNREFELVRQVLHKQEFL</sequence>
<evidence type="ECO:0000313" key="2">
    <source>
        <dbReference type="Proteomes" id="UP000017396"/>
    </source>
</evidence>
<reference evidence="1 2" key="1">
    <citation type="journal article" date="2013" name="PLoS ONE">
        <title>Cultivation and Complete Genome Sequencing of Gloeobacter kilaueensis sp. nov., from a Lava Cave in Kilauea Caldera, Hawai'i.</title>
        <authorList>
            <person name="Saw J.H."/>
            <person name="Schatz M."/>
            <person name="Brown M.V."/>
            <person name="Kunkel D.D."/>
            <person name="Foster J.S."/>
            <person name="Shick H."/>
            <person name="Christensen S."/>
            <person name="Hou S."/>
            <person name="Wan X."/>
            <person name="Donachie S.P."/>
        </authorList>
    </citation>
    <scope>NUCLEOTIDE SEQUENCE [LARGE SCALE GENOMIC DNA]</scope>
    <source>
        <strain evidence="2">JS</strain>
    </source>
</reference>
<dbReference type="AlphaFoldDB" id="U5QLQ7"/>
<evidence type="ECO:0000313" key="1">
    <source>
        <dbReference type="EMBL" id="AGY59912.1"/>
    </source>
</evidence>
<name>U5QLQ7_GLOK1</name>
<accession>U5QLQ7</accession>
<keyword evidence="2" id="KW-1185">Reference proteome</keyword>
<dbReference type="KEGG" id="glj:GKIL_3666"/>
<dbReference type="HOGENOM" id="CLU_2537800_0_0_3"/>